<keyword evidence="7" id="KW-0812">Transmembrane</keyword>
<comment type="subcellular location">
    <subcellularLocation>
        <location evidence="1">Membrane</location>
        <topology evidence="1">Single-pass type II membrane protein</topology>
    </subcellularLocation>
</comment>
<comment type="similarity">
    <text evidence="2">Belongs to the glycosyltransferase 15 family.</text>
</comment>
<sequence>MLVKQKGLLLVVSAGTLIILLTVVTLFSERIDFQSSVALAYQRFQELNPWGGSGSDDGQKAVDEDLLKLTEKVDLSPEQDPFEEKISEPEGPLVRPGANSSEPVKATLLSLVRNEELKEILASIRQIESTFNDKFHYPWTFFNDEEFTDQFKQQVQEVTKSECEFVKINPEDWEEPSWIDREKAERLGLEMKEKEKVQHAEQQSYHRMCRWNSGKFYVHPALDKYDFYWRVEPKTNYFCDLDYDVFAYMQDHDKDYGFVINLYDSPESIRSLWPTTVEFFQKHPDYLHKNNALQWLVHTEREDHNNVTEGYSTCHFWSNFEIGRLEFYRSQAYQDYFDYLDHAGGFFYERWGDAPVHSVALGLMLDKERIHWFRDIGYYHPPYYNCPKSDKCKGCVPGKFSQFNGLDAENCLNEWFKAAGKSWQK</sequence>
<evidence type="ECO:0000313" key="8">
    <source>
        <dbReference type="EMBL" id="CDP38561.1"/>
    </source>
</evidence>
<keyword evidence="7" id="KW-0472">Membrane</keyword>
<evidence type="ECO:0000256" key="1">
    <source>
        <dbReference type="ARBA" id="ARBA00004606"/>
    </source>
</evidence>
<protein>
    <submittedName>
        <fullName evidence="8">ARAD1D37400p</fullName>
    </submittedName>
</protein>
<dbReference type="Gene3D" id="3.90.550.10">
    <property type="entry name" value="Spore Coat Polysaccharide Biosynthesis Protein SpsA, Chain A"/>
    <property type="match status" value="1"/>
</dbReference>
<dbReference type="SUPFAM" id="SSF53448">
    <property type="entry name" value="Nucleotide-diphospho-sugar transferases"/>
    <property type="match status" value="1"/>
</dbReference>
<dbReference type="PANTHER" id="PTHR31121:SF7">
    <property type="entry name" value="MANNOSYLTRANSFERASE KTR4-RELATED"/>
    <property type="match status" value="1"/>
</dbReference>
<dbReference type="GO" id="GO:0000032">
    <property type="term" value="P:cell wall mannoprotein biosynthetic process"/>
    <property type="evidence" value="ECO:0007669"/>
    <property type="project" value="TreeGrafter"/>
</dbReference>
<evidence type="ECO:0000256" key="5">
    <source>
        <dbReference type="ARBA" id="ARBA00022968"/>
    </source>
</evidence>
<evidence type="ECO:0000256" key="4">
    <source>
        <dbReference type="ARBA" id="ARBA00022679"/>
    </source>
</evidence>
<keyword evidence="4" id="KW-0808">Transferase</keyword>
<organism evidence="8">
    <name type="scientific">Blastobotrys adeninivorans</name>
    <name type="common">Yeast</name>
    <name type="synonym">Arxula adeninivorans</name>
    <dbReference type="NCBI Taxonomy" id="409370"/>
    <lineage>
        <taxon>Eukaryota</taxon>
        <taxon>Fungi</taxon>
        <taxon>Dikarya</taxon>
        <taxon>Ascomycota</taxon>
        <taxon>Saccharomycotina</taxon>
        <taxon>Dipodascomycetes</taxon>
        <taxon>Dipodascales</taxon>
        <taxon>Trichomonascaceae</taxon>
        <taxon>Blastobotrys</taxon>
    </lineage>
</organism>
<evidence type="ECO:0000256" key="6">
    <source>
        <dbReference type="SAM" id="MobiDB-lite"/>
    </source>
</evidence>
<dbReference type="AlphaFoldDB" id="A0A060THB0"/>
<keyword evidence="7" id="KW-1133">Transmembrane helix</keyword>
<dbReference type="PANTHER" id="PTHR31121">
    <property type="entry name" value="ALPHA-1,2 MANNOSYLTRANSFERASE KTR1"/>
    <property type="match status" value="1"/>
</dbReference>
<keyword evidence="5" id="KW-0735">Signal-anchor</keyword>
<dbReference type="InterPro" id="IPR029044">
    <property type="entry name" value="Nucleotide-diphossugar_trans"/>
</dbReference>
<dbReference type="GO" id="GO:0006493">
    <property type="term" value="P:protein O-linked glycosylation"/>
    <property type="evidence" value="ECO:0007669"/>
    <property type="project" value="TreeGrafter"/>
</dbReference>
<proteinExistence type="inferred from homology"/>
<evidence type="ECO:0000256" key="2">
    <source>
        <dbReference type="ARBA" id="ARBA00007677"/>
    </source>
</evidence>
<dbReference type="InterPro" id="IPR002685">
    <property type="entry name" value="Glyco_trans_15"/>
</dbReference>
<evidence type="ECO:0000256" key="7">
    <source>
        <dbReference type="SAM" id="Phobius"/>
    </source>
</evidence>
<dbReference type="GO" id="GO:0005794">
    <property type="term" value="C:Golgi apparatus"/>
    <property type="evidence" value="ECO:0007669"/>
    <property type="project" value="TreeGrafter"/>
</dbReference>
<feature type="region of interest" description="Disordered" evidence="6">
    <location>
        <begin position="78"/>
        <end position="99"/>
    </location>
</feature>
<evidence type="ECO:0000256" key="3">
    <source>
        <dbReference type="ARBA" id="ARBA00022676"/>
    </source>
</evidence>
<name>A0A060THB0_BLAAD</name>
<reference evidence="8" key="1">
    <citation type="submission" date="2014-02" db="EMBL/GenBank/DDBJ databases">
        <authorList>
            <person name="Genoscope - CEA"/>
        </authorList>
    </citation>
    <scope>NUCLEOTIDE SEQUENCE</scope>
    <source>
        <strain evidence="8">LS3</strain>
    </source>
</reference>
<gene>
    <name evidence="8" type="ORF">GNLVRS02_ARAD1D37400g</name>
</gene>
<keyword evidence="3" id="KW-0328">Glycosyltransferase</keyword>
<dbReference type="GO" id="GO:0016020">
    <property type="term" value="C:membrane"/>
    <property type="evidence" value="ECO:0007669"/>
    <property type="project" value="UniProtKB-SubCell"/>
</dbReference>
<accession>A0A060THB0</accession>
<feature type="transmembrane region" description="Helical" evidence="7">
    <location>
        <begin position="7"/>
        <end position="27"/>
    </location>
</feature>
<dbReference type="FunFam" id="3.90.550.10:FF:000051">
    <property type="entry name" value="Alpha-1,2-mannosyltransferase (Ktr4)"/>
    <property type="match status" value="1"/>
</dbReference>
<dbReference type="GO" id="GO:0000026">
    <property type="term" value="F:alpha-1,2-mannosyltransferase activity"/>
    <property type="evidence" value="ECO:0007669"/>
    <property type="project" value="TreeGrafter"/>
</dbReference>
<dbReference type="GO" id="GO:0006487">
    <property type="term" value="P:protein N-linked glycosylation"/>
    <property type="evidence" value="ECO:0007669"/>
    <property type="project" value="TreeGrafter"/>
</dbReference>
<dbReference type="Pfam" id="PF01793">
    <property type="entry name" value="Glyco_transf_15"/>
    <property type="match status" value="1"/>
</dbReference>
<dbReference type="EMBL" id="HG937694">
    <property type="protein sequence ID" value="CDP38561.1"/>
    <property type="molecule type" value="Genomic_DNA"/>
</dbReference>
<reference evidence="8" key="2">
    <citation type="submission" date="2014-06" db="EMBL/GenBank/DDBJ databases">
        <title>The complete genome of Blastobotrys (Arxula) adeninivorans LS3 - a yeast of biotechnological interest.</title>
        <authorList>
            <person name="Kunze G."/>
            <person name="Gaillardin C."/>
            <person name="Czernicka M."/>
            <person name="Durrens P."/>
            <person name="Martin T."/>
            <person name="Boer E."/>
            <person name="Gabaldon T."/>
            <person name="Cruz J."/>
            <person name="Talla E."/>
            <person name="Marck C."/>
            <person name="Goffeau A."/>
            <person name="Barbe V."/>
            <person name="Baret P."/>
            <person name="Baronian K."/>
            <person name="Beier S."/>
            <person name="Bleykasten C."/>
            <person name="Bode R."/>
            <person name="Casaregola S."/>
            <person name="Despons L."/>
            <person name="Fairhead C."/>
            <person name="Giersberg M."/>
            <person name="Gierski P."/>
            <person name="Hahnel U."/>
            <person name="Hartmann A."/>
            <person name="Jankowska D."/>
            <person name="Jubin C."/>
            <person name="Jung P."/>
            <person name="Lafontaine I."/>
            <person name="Leh-Louis V."/>
            <person name="Lemaire M."/>
            <person name="Marcet-Houben M."/>
            <person name="Mascher M."/>
            <person name="Morel G."/>
            <person name="Richard G.-F."/>
            <person name="Riechen J."/>
            <person name="Sacerdot C."/>
            <person name="Sarkar A."/>
            <person name="Savel G."/>
            <person name="Schacherer J."/>
            <person name="Sherman D."/>
            <person name="Straub M.-L."/>
            <person name="Stein N."/>
            <person name="Thierry A."/>
            <person name="Trautwein-Schult A."/>
            <person name="Westhof E."/>
            <person name="Worch S."/>
            <person name="Dujon B."/>
            <person name="Souciet J.-L."/>
            <person name="Wincker P."/>
            <person name="Scholz U."/>
            <person name="Neuveglise N."/>
        </authorList>
    </citation>
    <scope>NUCLEOTIDE SEQUENCE</scope>
    <source>
        <strain evidence="8">LS3</strain>
    </source>
</reference>
<dbReference type="PhylomeDB" id="A0A060THB0"/>